<evidence type="ECO:0000256" key="6">
    <source>
        <dbReference type="ARBA" id="ARBA00022787"/>
    </source>
</evidence>
<feature type="binding site" evidence="15">
    <location>
        <position position="145"/>
    </location>
    <ligand>
        <name>FAD</name>
        <dbReference type="ChEBI" id="CHEBI:57692"/>
    </ligand>
</feature>
<dbReference type="InterPro" id="IPR001709">
    <property type="entry name" value="Flavoprot_Pyr_Nucl_cyt_Rdtase"/>
</dbReference>
<dbReference type="Proteomes" id="UP000630445">
    <property type="component" value="Unassembled WGS sequence"/>
</dbReference>
<evidence type="ECO:0000256" key="14">
    <source>
        <dbReference type="ARBA" id="ARBA00047682"/>
    </source>
</evidence>
<dbReference type="GO" id="GO:0090524">
    <property type="term" value="F:cytochrome-b5 reductase activity, acting on NADH"/>
    <property type="evidence" value="ECO:0007669"/>
    <property type="project" value="UniProtKB-EC"/>
</dbReference>
<keyword evidence="9 16" id="KW-0560">Oxidoreductase</keyword>
<feature type="binding site" evidence="15">
    <location>
        <position position="130"/>
    </location>
    <ligand>
        <name>FAD</name>
        <dbReference type="ChEBI" id="CHEBI:57692"/>
    </ligand>
</feature>
<dbReference type="InterPro" id="IPR017927">
    <property type="entry name" value="FAD-bd_FR_type"/>
</dbReference>
<feature type="binding site" evidence="15">
    <location>
        <position position="129"/>
    </location>
    <ligand>
        <name>FAD</name>
        <dbReference type="ChEBI" id="CHEBI:57692"/>
    </ligand>
</feature>
<evidence type="ECO:0000256" key="7">
    <source>
        <dbReference type="ARBA" id="ARBA00022827"/>
    </source>
</evidence>
<evidence type="ECO:0000256" key="5">
    <source>
        <dbReference type="ARBA" id="ARBA00022692"/>
    </source>
</evidence>
<dbReference type="PANTHER" id="PTHR19370">
    <property type="entry name" value="NADH-CYTOCHROME B5 REDUCTASE"/>
    <property type="match status" value="1"/>
</dbReference>
<evidence type="ECO:0000256" key="15">
    <source>
        <dbReference type="PIRSR" id="PIRSR601834-1"/>
    </source>
</evidence>
<dbReference type="InterPro" id="IPR001834">
    <property type="entry name" value="CBR-like"/>
</dbReference>
<dbReference type="FunFam" id="3.40.50.80:FF:000009">
    <property type="entry name" value="NADH-cytochrome b5 reductase"/>
    <property type="match status" value="1"/>
</dbReference>
<dbReference type="InterPro" id="IPR001433">
    <property type="entry name" value="OxRdtase_FAD/NAD-bd"/>
</dbReference>
<dbReference type="CDD" id="cd06183">
    <property type="entry name" value="cyt_b5_reduct_like"/>
    <property type="match status" value="1"/>
</dbReference>
<dbReference type="PROSITE" id="PS51384">
    <property type="entry name" value="FAD_FR"/>
    <property type="match status" value="1"/>
</dbReference>
<dbReference type="AlphaFoldDB" id="A0A8H6Q1K0"/>
<dbReference type="Gene3D" id="2.40.30.10">
    <property type="entry name" value="Translation factors"/>
    <property type="match status" value="1"/>
</dbReference>
<evidence type="ECO:0000256" key="16">
    <source>
        <dbReference type="RuleBase" id="RU361226"/>
    </source>
</evidence>
<keyword evidence="4 15" id="KW-0285">Flavoprotein</keyword>
<dbReference type="Pfam" id="PF00970">
    <property type="entry name" value="FAD_binding_6"/>
    <property type="match status" value="1"/>
</dbReference>
<dbReference type="InterPro" id="IPR039261">
    <property type="entry name" value="FNR_nucleotide-bd"/>
</dbReference>
<dbReference type="FunFam" id="2.40.30.10:FF:000032">
    <property type="entry name" value="NADH-cytochrome b5 reductase"/>
    <property type="match status" value="1"/>
</dbReference>
<comment type="catalytic activity">
    <reaction evidence="14 16">
        <text>2 Fe(III)-[cytochrome b5] + NADH = 2 Fe(II)-[cytochrome b5] + NAD(+) + H(+)</text>
        <dbReference type="Rhea" id="RHEA:46680"/>
        <dbReference type="Rhea" id="RHEA-COMP:10438"/>
        <dbReference type="Rhea" id="RHEA-COMP:10439"/>
        <dbReference type="ChEBI" id="CHEBI:15378"/>
        <dbReference type="ChEBI" id="CHEBI:29033"/>
        <dbReference type="ChEBI" id="CHEBI:29034"/>
        <dbReference type="ChEBI" id="CHEBI:57540"/>
        <dbReference type="ChEBI" id="CHEBI:57945"/>
        <dbReference type="EC" id="1.6.2.2"/>
    </reaction>
</comment>
<dbReference type="GO" id="GO:0005741">
    <property type="term" value="C:mitochondrial outer membrane"/>
    <property type="evidence" value="ECO:0007669"/>
    <property type="project" value="UniProtKB-SubCell"/>
</dbReference>
<feature type="domain" description="FAD-binding FR-type" evidence="17">
    <location>
        <begin position="74"/>
        <end position="179"/>
    </location>
</feature>
<dbReference type="EMBL" id="JACBAD010001574">
    <property type="protein sequence ID" value="KAF7139706.1"/>
    <property type="molecule type" value="Genomic_DNA"/>
</dbReference>
<dbReference type="EMBL" id="JACBAF010002196">
    <property type="protein sequence ID" value="KAF7164094.1"/>
    <property type="molecule type" value="Genomic_DNA"/>
</dbReference>
<dbReference type="SUPFAM" id="SSF63380">
    <property type="entry name" value="Riboflavin synthase domain-like"/>
    <property type="match status" value="1"/>
</dbReference>
<reference evidence="19" key="1">
    <citation type="submission" date="2020-06" db="EMBL/GenBank/DDBJ databases">
        <title>Draft genome sequences of strains closely related to Aspergillus parafelis and Aspergillus hiratsukae.</title>
        <authorList>
            <person name="Dos Santos R.A.C."/>
            <person name="Rivero-Menendez O."/>
            <person name="Steenwyk J.L."/>
            <person name="Mead M.E."/>
            <person name="Goldman G.H."/>
            <person name="Alastruey-Izquierdo A."/>
            <person name="Rokas A."/>
        </authorList>
    </citation>
    <scope>NUCLEOTIDE SEQUENCE</scope>
    <source>
        <strain evidence="18">CNM-CM5793</strain>
        <strain evidence="19">CNM-CM6106</strain>
    </source>
</reference>
<comment type="subcellular location">
    <subcellularLocation>
        <location evidence="2">Mitochondrion outer membrane</location>
        <topology evidence="2">Single-pass membrane protein</topology>
    </subcellularLocation>
</comment>
<evidence type="ECO:0000313" key="18">
    <source>
        <dbReference type="EMBL" id="KAF7139706.1"/>
    </source>
</evidence>
<dbReference type="Proteomes" id="UP000662466">
    <property type="component" value="Unassembled WGS sequence"/>
</dbReference>
<comment type="cofactor">
    <cofactor evidence="1 15 16">
        <name>FAD</name>
        <dbReference type="ChEBI" id="CHEBI:57692"/>
    </cofactor>
</comment>
<keyword evidence="6" id="KW-1000">Mitochondrion outer membrane</keyword>
<gene>
    <name evidence="18" type="ORF">CNMCM5793_007448</name>
    <name evidence="19" type="ORF">CNMCM6106_000752</name>
</gene>
<comment type="similarity">
    <text evidence="3 16">Belongs to the flavoprotein pyridine nucleotide cytochrome reductase family.</text>
</comment>
<evidence type="ECO:0000256" key="10">
    <source>
        <dbReference type="ARBA" id="ARBA00023027"/>
    </source>
</evidence>
<dbReference type="PRINTS" id="PR00406">
    <property type="entry name" value="CYTB5RDTASE"/>
</dbReference>
<comment type="caution">
    <text evidence="19">The sequence shown here is derived from an EMBL/GenBank/DDBJ whole genome shotgun (WGS) entry which is preliminary data.</text>
</comment>
<accession>A0A8H6Q1K0</accession>
<dbReference type="Gene3D" id="3.40.50.80">
    <property type="entry name" value="Nucleotide-binding domain of ferredoxin-NADP reductase (FNR) module"/>
    <property type="match status" value="1"/>
</dbReference>
<dbReference type="PANTHER" id="PTHR19370:SF171">
    <property type="entry name" value="NADH-CYTOCHROME B5 REDUCTASE 2"/>
    <property type="match status" value="1"/>
</dbReference>
<feature type="binding site" evidence="15">
    <location>
        <position position="128"/>
    </location>
    <ligand>
        <name>FAD</name>
        <dbReference type="ChEBI" id="CHEBI:57692"/>
    </ligand>
</feature>
<dbReference type="Pfam" id="PF00175">
    <property type="entry name" value="NAD_binding_1"/>
    <property type="match status" value="1"/>
</dbReference>
<dbReference type="SUPFAM" id="SSF52343">
    <property type="entry name" value="Ferredoxin reductase-like, C-terminal NADP-linked domain"/>
    <property type="match status" value="1"/>
</dbReference>
<evidence type="ECO:0000256" key="4">
    <source>
        <dbReference type="ARBA" id="ARBA00022630"/>
    </source>
</evidence>
<keyword evidence="7 15" id="KW-0274">FAD</keyword>
<proteinExistence type="inferred from homology"/>
<evidence type="ECO:0000256" key="8">
    <source>
        <dbReference type="ARBA" id="ARBA00022989"/>
    </source>
</evidence>
<evidence type="ECO:0000256" key="9">
    <source>
        <dbReference type="ARBA" id="ARBA00023002"/>
    </source>
</evidence>
<feature type="binding site" evidence="15">
    <location>
        <position position="154"/>
    </location>
    <ligand>
        <name>FAD</name>
        <dbReference type="ChEBI" id="CHEBI:57692"/>
    </ligand>
</feature>
<keyword evidence="12" id="KW-0472">Membrane</keyword>
<dbReference type="PRINTS" id="PR00371">
    <property type="entry name" value="FPNCR"/>
</dbReference>
<evidence type="ECO:0000313" key="20">
    <source>
        <dbReference type="Proteomes" id="UP000630445"/>
    </source>
</evidence>
<evidence type="ECO:0000256" key="13">
    <source>
        <dbReference type="ARBA" id="ARBA00037464"/>
    </source>
</evidence>
<keyword evidence="11" id="KW-0496">Mitochondrion</keyword>
<name>A0A8H6Q1K0_9EURO</name>
<comment type="function">
    <text evidence="13">May mediate the reduction of outer membrane cytochrome b5.</text>
</comment>
<evidence type="ECO:0000259" key="17">
    <source>
        <dbReference type="PROSITE" id="PS51384"/>
    </source>
</evidence>
<evidence type="ECO:0000256" key="2">
    <source>
        <dbReference type="ARBA" id="ARBA00004572"/>
    </source>
</evidence>
<evidence type="ECO:0000313" key="19">
    <source>
        <dbReference type="EMBL" id="KAF7164094.1"/>
    </source>
</evidence>
<dbReference type="InterPro" id="IPR017938">
    <property type="entry name" value="Riboflavin_synthase-like_b-brl"/>
</dbReference>
<feature type="binding site" evidence="15">
    <location>
        <position position="155"/>
    </location>
    <ligand>
        <name>FAD</name>
        <dbReference type="ChEBI" id="CHEBI:57692"/>
    </ligand>
</feature>
<evidence type="ECO:0000256" key="11">
    <source>
        <dbReference type="ARBA" id="ARBA00023128"/>
    </source>
</evidence>
<dbReference type="GO" id="GO:0006696">
    <property type="term" value="P:ergosterol biosynthetic process"/>
    <property type="evidence" value="ECO:0007669"/>
    <property type="project" value="TreeGrafter"/>
</dbReference>
<keyword evidence="8" id="KW-1133">Transmembrane helix</keyword>
<evidence type="ECO:0000256" key="3">
    <source>
        <dbReference type="ARBA" id="ARBA00006105"/>
    </source>
</evidence>
<protein>
    <recommendedName>
        <fullName evidence="16">NADH-cytochrome b5 reductase</fullName>
        <ecNumber evidence="16">1.6.2.2</ecNumber>
    </recommendedName>
</protein>
<evidence type="ECO:0000313" key="21">
    <source>
        <dbReference type="Proteomes" id="UP000662466"/>
    </source>
</evidence>
<keyword evidence="5" id="KW-0812">Transmembrane</keyword>
<organism evidence="19 21">
    <name type="scientific">Aspergillus hiratsukae</name>
    <dbReference type="NCBI Taxonomy" id="1194566"/>
    <lineage>
        <taxon>Eukaryota</taxon>
        <taxon>Fungi</taxon>
        <taxon>Dikarya</taxon>
        <taxon>Ascomycota</taxon>
        <taxon>Pezizomycotina</taxon>
        <taxon>Eurotiomycetes</taxon>
        <taxon>Eurotiomycetidae</taxon>
        <taxon>Eurotiales</taxon>
        <taxon>Aspergillaceae</taxon>
        <taxon>Aspergillus</taxon>
        <taxon>Aspergillus subgen. Fumigati</taxon>
    </lineage>
</organism>
<keyword evidence="10 16" id="KW-0520">NAD</keyword>
<dbReference type="OrthoDB" id="432685at2759"/>
<evidence type="ECO:0000256" key="1">
    <source>
        <dbReference type="ARBA" id="ARBA00001974"/>
    </source>
</evidence>
<sequence length="325" mass="36143">MFAQAAFRLSQPVRQTFRKYTTGAVKGSNVNSLAYGIGAAGVAVGLGIYSYTQQQVAYAEAPKQTKKVFTGGDQGFVGLKLGEVENLSHNTKRMRFEFADKEAVSGLEVASCLYTKYHPVGADKPVARPYTPVSDEEEPGYLDLIVKVYPNGAMSEHLHSMKVGDYLDFKGPILKYPWQLNKHEHIGLIAGGTGIAPMYQLIRAIFKNPDEKTKVTLVLGNVREEDILLRKELEELEKKYPQRFKAYFLLYKAPKGWLGGRGFVSKDLLKTVLPAPEEENIKLFVCGSPPLYQSVSGNKVSPFDQGELTGILKELGYTKDQVFKF</sequence>
<evidence type="ECO:0000256" key="12">
    <source>
        <dbReference type="ARBA" id="ARBA00023136"/>
    </source>
</evidence>
<keyword evidence="20" id="KW-1185">Reference proteome</keyword>
<feature type="binding site" evidence="15">
    <location>
        <position position="147"/>
    </location>
    <ligand>
        <name>FAD</name>
        <dbReference type="ChEBI" id="CHEBI:57692"/>
    </ligand>
</feature>
<dbReference type="EC" id="1.6.2.2" evidence="16"/>
<dbReference type="InterPro" id="IPR008333">
    <property type="entry name" value="Cbr1-like_FAD-bd_dom"/>
</dbReference>